<feature type="domain" description="C2H2-type" evidence="7">
    <location>
        <begin position="276"/>
        <end position="303"/>
    </location>
</feature>
<dbReference type="GO" id="GO:0000981">
    <property type="term" value="F:DNA-binding transcription factor activity, RNA polymerase II-specific"/>
    <property type="evidence" value="ECO:0007669"/>
    <property type="project" value="TreeGrafter"/>
</dbReference>
<evidence type="ECO:0000256" key="1">
    <source>
        <dbReference type="ARBA" id="ARBA00022723"/>
    </source>
</evidence>
<accession>A0A9P6RKR7</accession>
<dbReference type="PROSITE" id="PS00028">
    <property type="entry name" value="ZINC_FINGER_C2H2_1"/>
    <property type="match status" value="2"/>
</dbReference>
<feature type="compositionally biased region" description="Polar residues" evidence="6">
    <location>
        <begin position="185"/>
        <end position="195"/>
    </location>
</feature>
<protein>
    <recommendedName>
        <fullName evidence="7">C2H2-type domain-containing protein</fullName>
    </recommendedName>
</protein>
<dbReference type="Pfam" id="PF00096">
    <property type="entry name" value="zf-C2H2"/>
    <property type="match status" value="1"/>
</dbReference>
<dbReference type="Gene3D" id="3.30.160.60">
    <property type="entry name" value="Classic Zinc Finger"/>
    <property type="match status" value="3"/>
</dbReference>
<dbReference type="InterPro" id="IPR013087">
    <property type="entry name" value="Znf_C2H2_type"/>
</dbReference>
<evidence type="ECO:0000256" key="4">
    <source>
        <dbReference type="ARBA" id="ARBA00022833"/>
    </source>
</evidence>
<dbReference type="FunFam" id="3.30.160.60:FF:000710">
    <property type="entry name" value="Zinc finger protein 768"/>
    <property type="match status" value="1"/>
</dbReference>
<organism evidence="8 9">
    <name type="scientific">Dissophora globulifera</name>
    <dbReference type="NCBI Taxonomy" id="979702"/>
    <lineage>
        <taxon>Eukaryota</taxon>
        <taxon>Fungi</taxon>
        <taxon>Fungi incertae sedis</taxon>
        <taxon>Mucoromycota</taxon>
        <taxon>Mortierellomycotina</taxon>
        <taxon>Mortierellomycetes</taxon>
        <taxon>Mortierellales</taxon>
        <taxon>Mortierellaceae</taxon>
        <taxon>Dissophora</taxon>
    </lineage>
</organism>
<dbReference type="PANTHER" id="PTHR23235:SF120">
    <property type="entry name" value="KRUPPEL-LIKE FACTOR 15"/>
    <property type="match status" value="1"/>
</dbReference>
<dbReference type="PANTHER" id="PTHR23235">
    <property type="entry name" value="KRUEPPEL-LIKE TRANSCRIPTION FACTOR"/>
    <property type="match status" value="1"/>
</dbReference>
<evidence type="ECO:0000313" key="9">
    <source>
        <dbReference type="Proteomes" id="UP000738325"/>
    </source>
</evidence>
<feature type="compositionally biased region" description="Basic residues" evidence="6">
    <location>
        <begin position="200"/>
        <end position="209"/>
    </location>
</feature>
<keyword evidence="2" id="KW-0677">Repeat</keyword>
<dbReference type="InterPro" id="IPR036236">
    <property type="entry name" value="Znf_C2H2_sf"/>
</dbReference>
<sequence>MSLPYSSYDYEATLPAQSDSAALHYYLSSQDAALSLDSSLQATPLLSTSLPNTTLAFGQSAVMDSMMISQSLGESFGNVEPHPAMMSASSAPALTQSPTLSWVSVSRETSPIHEHTSVAHSRSAYRAIKRRFGSGTGRYGGAKARGTRGSNGSNESTGDSTGRSTPKPYTKSTSQIDNGDDELTSSDASASQTSVGAALVKHKQHSRQGKNKDRPTSFACDSPGCGKIFSRAYNLTSHMKTHSAERPFLCGSCPLAFARRHDRERHVRLHTGDKPYSCESCGCGFMRNDALHRHQRICAQSSPALMALLQQQQHQLQHQQPHLPIITGYEGLFPSSE</sequence>
<dbReference type="GO" id="GO:0000978">
    <property type="term" value="F:RNA polymerase II cis-regulatory region sequence-specific DNA binding"/>
    <property type="evidence" value="ECO:0007669"/>
    <property type="project" value="TreeGrafter"/>
</dbReference>
<evidence type="ECO:0000259" key="7">
    <source>
        <dbReference type="PROSITE" id="PS50157"/>
    </source>
</evidence>
<evidence type="ECO:0000256" key="2">
    <source>
        <dbReference type="ARBA" id="ARBA00022737"/>
    </source>
</evidence>
<evidence type="ECO:0000256" key="3">
    <source>
        <dbReference type="ARBA" id="ARBA00022771"/>
    </source>
</evidence>
<feature type="compositionally biased region" description="Polar residues" evidence="6">
    <location>
        <begin position="148"/>
        <end position="164"/>
    </location>
</feature>
<dbReference type="SMART" id="SM00355">
    <property type="entry name" value="ZnF_C2H2"/>
    <property type="match status" value="3"/>
</dbReference>
<keyword evidence="3 5" id="KW-0863">Zinc-finger</keyword>
<feature type="domain" description="C2H2-type" evidence="7">
    <location>
        <begin position="248"/>
        <end position="275"/>
    </location>
</feature>
<feature type="region of interest" description="Disordered" evidence="6">
    <location>
        <begin position="134"/>
        <end position="217"/>
    </location>
</feature>
<proteinExistence type="predicted"/>
<dbReference type="Proteomes" id="UP000738325">
    <property type="component" value="Unassembled WGS sequence"/>
</dbReference>
<dbReference type="GO" id="GO:0008270">
    <property type="term" value="F:zinc ion binding"/>
    <property type="evidence" value="ECO:0007669"/>
    <property type="project" value="UniProtKB-KW"/>
</dbReference>
<gene>
    <name evidence="8" type="ORF">BGZ99_003605</name>
</gene>
<feature type="domain" description="C2H2-type" evidence="7">
    <location>
        <begin position="218"/>
        <end position="247"/>
    </location>
</feature>
<keyword evidence="4" id="KW-0862">Zinc</keyword>
<dbReference type="AlphaFoldDB" id="A0A9P6RKR7"/>
<dbReference type="OrthoDB" id="8117402at2759"/>
<dbReference type="FunFam" id="3.30.160.60:FF:000125">
    <property type="entry name" value="Putative zinc finger protein 143"/>
    <property type="match status" value="1"/>
</dbReference>
<dbReference type="SUPFAM" id="SSF57667">
    <property type="entry name" value="beta-beta-alpha zinc fingers"/>
    <property type="match status" value="2"/>
</dbReference>
<comment type="caution">
    <text evidence="8">The sequence shown here is derived from an EMBL/GenBank/DDBJ whole genome shotgun (WGS) entry which is preliminary data.</text>
</comment>
<keyword evidence="9" id="KW-1185">Reference proteome</keyword>
<name>A0A9P6RKR7_9FUNG</name>
<keyword evidence="1" id="KW-0479">Metal-binding</keyword>
<dbReference type="PROSITE" id="PS50157">
    <property type="entry name" value="ZINC_FINGER_C2H2_2"/>
    <property type="match status" value="3"/>
</dbReference>
<reference evidence="8" key="1">
    <citation type="journal article" date="2020" name="Fungal Divers.">
        <title>Resolving the Mortierellaceae phylogeny through synthesis of multi-gene phylogenetics and phylogenomics.</title>
        <authorList>
            <person name="Vandepol N."/>
            <person name="Liber J."/>
            <person name="Desiro A."/>
            <person name="Na H."/>
            <person name="Kennedy M."/>
            <person name="Barry K."/>
            <person name="Grigoriev I.V."/>
            <person name="Miller A.N."/>
            <person name="O'Donnell K."/>
            <person name="Stajich J.E."/>
            <person name="Bonito G."/>
        </authorList>
    </citation>
    <scope>NUCLEOTIDE SEQUENCE</scope>
    <source>
        <strain evidence="8">REB-010B</strain>
    </source>
</reference>
<evidence type="ECO:0000313" key="8">
    <source>
        <dbReference type="EMBL" id="KAG0321915.1"/>
    </source>
</evidence>
<evidence type="ECO:0000256" key="6">
    <source>
        <dbReference type="SAM" id="MobiDB-lite"/>
    </source>
</evidence>
<dbReference type="EMBL" id="JAAAIP010000227">
    <property type="protein sequence ID" value="KAG0321915.1"/>
    <property type="molecule type" value="Genomic_DNA"/>
</dbReference>
<evidence type="ECO:0000256" key="5">
    <source>
        <dbReference type="PROSITE-ProRule" id="PRU00042"/>
    </source>
</evidence>